<keyword evidence="5 8" id="KW-0812">Transmembrane</keyword>
<keyword evidence="3" id="KW-0813">Transport</keyword>
<keyword evidence="7 8" id="KW-0472">Membrane</keyword>
<keyword evidence="4" id="KW-1003">Cell membrane</keyword>
<comment type="caution">
    <text evidence="10">The sequence shown here is derived from an EMBL/GenBank/DDBJ whole genome shotgun (WGS) entry which is preliminary data.</text>
</comment>
<dbReference type="EMBL" id="JABKKE010000032">
    <property type="protein sequence ID" value="NPE15230.1"/>
    <property type="molecule type" value="Genomic_DNA"/>
</dbReference>
<evidence type="ECO:0000256" key="8">
    <source>
        <dbReference type="SAM" id="Phobius"/>
    </source>
</evidence>
<reference evidence="10 11" key="1">
    <citation type="submission" date="2020-05" db="EMBL/GenBank/DDBJ databases">
        <title>Distinct polysaccharide utilization as determinants for interspecies competition between intestinal Prevotella spp.</title>
        <authorList>
            <person name="Galvez E.J.C."/>
            <person name="Iljazovic A."/>
            <person name="Strowig T."/>
        </authorList>
    </citation>
    <scope>NUCLEOTIDE SEQUENCE [LARGE SCALE GENOMIC DNA]</scope>
    <source>
        <strain evidence="10 11">PROD</strain>
    </source>
</reference>
<dbReference type="PANTHER" id="PTHR30294:SF29">
    <property type="entry name" value="MULTIDRUG ABC TRANSPORTER PERMEASE YBHS-RELATED"/>
    <property type="match status" value="1"/>
</dbReference>
<dbReference type="InterPro" id="IPR047817">
    <property type="entry name" value="ABC2_TM_bact-type"/>
</dbReference>
<feature type="domain" description="ABC transmembrane type-2" evidence="9">
    <location>
        <begin position="128"/>
        <end position="367"/>
    </location>
</feature>
<dbReference type="Gene3D" id="3.40.1710.10">
    <property type="entry name" value="abc type-2 transporter like domain"/>
    <property type="match status" value="1"/>
</dbReference>
<accession>A0ABX2AZV3</accession>
<dbReference type="PROSITE" id="PS51012">
    <property type="entry name" value="ABC_TM2"/>
    <property type="match status" value="1"/>
</dbReference>
<feature type="transmembrane region" description="Helical" evidence="8">
    <location>
        <begin position="255"/>
        <end position="275"/>
    </location>
</feature>
<protein>
    <submittedName>
        <fullName evidence="10">ABC transporter permease</fullName>
    </submittedName>
</protein>
<feature type="transmembrane region" description="Helical" evidence="8">
    <location>
        <begin position="225"/>
        <end position="243"/>
    </location>
</feature>
<dbReference type="Pfam" id="PF12698">
    <property type="entry name" value="ABC2_membrane_3"/>
    <property type="match status" value="1"/>
</dbReference>
<dbReference type="RefSeq" id="WP_172178355.1">
    <property type="nucleotide sequence ID" value="NZ_CASGKG010000053.1"/>
</dbReference>
<gene>
    <name evidence="10" type="ORF">HPS55_13035</name>
</gene>
<evidence type="ECO:0000256" key="6">
    <source>
        <dbReference type="ARBA" id="ARBA00022989"/>
    </source>
</evidence>
<evidence type="ECO:0000256" key="4">
    <source>
        <dbReference type="ARBA" id="ARBA00022475"/>
    </source>
</evidence>
<evidence type="ECO:0000256" key="2">
    <source>
        <dbReference type="ARBA" id="ARBA00007783"/>
    </source>
</evidence>
<comment type="subcellular location">
    <subcellularLocation>
        <location evidence="1">Cell membrane</location>
        <topology evidence="1">Multi-pass membrane protein</topology>
    </subcellularLocation>
</comment>
<dbReference type="GeneID" id="82158695"/>
<evidence type="ECO:0000256" key="3">
    <source>
        <dbReference type="ARBA" id="ARBA00022448"/>
    </source>
</evidence>
<sequence>MKALPYLLAKEYKQMFRNWLLPVVFILLPIAMMNVVPRIATQEVKNLNIAVIDCDHSTLSSRLTQKLQASEFFNLYATCPNYQTAYDLLQEGSVDFIVTIENEFEHNLYRTGGADVMVTVNAVNGMKGGLGNSYLTQIVMQYAQELGYENGTVARRPVTVEPRYLFNAALDYKPYMVPALIAMTLILLVGFLPALNVVGEKERGTIEQINVTPVSRIEFILSKMIPYWTVGIFIVGFSMLLAWKIHGVTPAGSVWLVFLFNIVYIFTISSLGLTISNYSDNMRQAAIVMFFFIVIFILTSGLISPIASMPHWAQEATRLNPLRYIITAMREIYLKGSTFHQLLPQFIPLCIYGALASVWAVISFQKNN</sequence>
<dbReference type="InterPro" id="IPR013525">
    <property type="entry name" value="ABC2_TM"/>
</dbReference>
<feature type="transmembrane region" description="Helical" evidence="8">
    <location>
        <begin position="175"/>
        <end position="198"/>
    </location>
</feature>
<evidence type="ECO:0000256" key="5">
    <source>
        <dbReference type="ARBA" id="ARBA00022692"/>
    </source>
</evidence>
<evidence type="ECO:0000313" key="11">
    <source>
        <dbReference type="Proteomes" id="UP001193734"/>
    </source>
</evidence>
<feature type="transmembrane region" description="Helical" evidence="8">
    <location>
        <begin position="342"/>
        <end position="362"/>
    </location>
</feature>
<evidence type="ECO:0000256" key="7">
    <source>
        <dbReference type="ARBA" id="ARBA00023136"/>
    </source>
</evidence>
<dbReference type="InterPro" id="IPR051449">
    <property type="entry name" value="ABC-2_transporter_component"/>
</dbReference>
<feature type="transmembrane region" description="Helical" evidence="8">
    <location>
        <begin position="20"/>
        <end position="40"/>
    </location>
</feature>
<keyword evidence="11" id="KW-1185">Reference proteome</keyword>
<organism evidence="10 11">
    <name type="scientific">Xylanibacter rodentium</name>
    <dbReference type="NCBI Taxonomy" id="2736289"/>
    <lineage>
        <taxon>Bacteria</taxon>
        <taxon>Pseudomonadati</taxon>
        <taxon>Bacteroidota</taxon>
        <taxon>Bacteroidia</taxon>
        <taxon>Bacteroidales</taxon>
        <taxon>Prevotellaceae</taxon>
        <taxon>Xylanibacter</taxon>
    </lineage>
</organism>
<evidence type="ECO:0000313" key="10">
    <source>
        <dbReference type="EMBL" id="NPE15230.1"/>
    </source>
</evidence>
<proteinExistence type="inferred from homology"/>
<name>A0ABX2AZV3_9BACT</name>
<feature type="transmembrane region" description="Helical" evidence="8">
    <location>
        <begin position="287"/>
        <end position="307"/>
    </location>
</feature>
<keyword evidence="6 8" id="KW-1133">Transmembrane helix</keyword>
<comment type="similarity">
    <text evidence="2">Belongs to the ABC-2 integral membrane protein family.</text>
</comment>
<dbReference type="Proteomes" id="UP001193734">
    <property type="component" value="Unassembled WGS sequence"/>
</dbReference>
<dbReference type="PANTHER" id="PTHR30294">
    <property type="entry name" value="MEMBRANE COMPONENT OF ABC TRANSPORTER YHHJ-RELATED"/>
    <property type="match status" value="1"/>
</dbReference>
<evidence type="ECO:0000259" key="9">
    <source>
        <dbReference type="PROSITE" id="PS51012"/>
    </source>
</evidence>
<evidence type="ECO:0000256" key="1">
    <source>
        <dbReference type="ARBA" id="ARBA00004651"/>
    </source>
</evidence>